<evidence type="ECO:0000256" key="5">
    <source>
        <dbReference type="ARBA" id="ARBA00023002"/>
    </source>
</evidence>
<dbReference type="EC" id="1.17.4.1" evidence="9"/>
<dbReference type="PRINTS" id="PR01183">
    <property type="entry name" value="RIBORDTASEM1"/>
</dbReference>
<dbReference type="GO" id="GO:0005524">
    <property type="term" value="F:ATP binding"/>
    <property type="evidence" value="ECO:0007669"/>
    <property type="project" value="InterPro"/>
</dbReference>
<evidence type="ECO:0000256" key="4">
    <source>
        <dbReference type="ARBA" id="ARBA00022741"/>
    </source>
</evidence>
<evidence type="ECO:0000256" key="7">
    <source>
        <dbReference type="ARBA" id="ARBA00023285"/>
    </source>
</evidence>
<keyword evidence="3 9" id="KW-0846">Cobalamin</keyword>
<evidence type="ECO:0000313" key="13">
    <source>
        <dbReference type="Proteomes" id="UP000730161"/>
    </source>
</evidence>
<name>A0A8J7W603_9EURY</name>
<keyword evidence="9" id="KW-0237">DNA synthesis</keyword>
<comment type="cofactor">
    <cofactor evidence="1 9">
        <name>adenosylcob(III)alamin</name>
        <dbReference type="ChEBI" id="CHEBI:18408"/>
    </cofactor>
</comment>
<dbReference type="GO" id="GO:0004748">
    <property type="term" value="F:ribonucleoside-diphosphate reductase activity, thioredoxin disulfide as acceptor"/>
    <property type="evidence" value="ECO:0007669"/>
    <property type="project" value="UniProtKB-EC"/>
</dbReference>
<dbReference type="GO" id="GO:0071897">
    <property type="term" value="P:DNA biosynthetic process"/>
    <property type="evidence" value="ECO:0007669"/>
    <property type="project" value="UniProtKB-KW"/>
</dbReference>
<dbReference type="InterPro" id="IPR000788">
    <property type="entry name" value="RNR_lg_C"/>
</dbReference>
<sequence length="567" mass="62381">MNGAIRDHILKSRYLQPGEKSFSDICSRVASAIGKDEAEREQFLHMMEDLLFLPNSPALMNAGTRNPQLSACFVIPVGPTIPEIFRALREGAIIQVNDGGTGYSFSEIPPCGTPIKEGGGISPGPVRIMEIFDTATRVIREGGRRRGANMGVLDIAHPDILSFITAKKEEGVLENFNISVMIPDRYMQALTEGSHDEILTIHPISGEVISVREVFSAIVEGIHRNGEPGVLFADTINAANPTPALGSMRATNPCGEEPLLPYESCILGSINLPLFLQNQSVAWDKLDEITRLAVRFLDNAIDQTTHPLPEIAEATRRTRKIGLGVMGLHDTLLLAGIPYDSEEARTFAEEVMGFITATAIDESKCCAAELGVFPAWEGSIWHEPIRNAALTTIAPTGTISLIAGVSPGIEPVYSFVSIRRHTAGREFEMIHPVFKRALDEEIARCGYTESAAEVKRREVIDHIRATGTLRNIDWLHHSFRRLYRSAGDISPDDHLRMQAAFQRHTHAAIAKTINLRSDTIMDEITHAIISAWTLGLKGVTCYRIGSRRDTVYRPHGCSVCGTYEPEE</sequence>
<dbReference type="InterPro" id="IPR013344">
    <property type="entry name" value="RNR_NrdJ/NrdZ"/>
</dbReference>
<dbReference type="Pfam" id="PF02867">
    <property type="entry name" value="Ribonuc_red_lgC"/>
    <property type="match status" value="1"/>
</dbReference>
<dbReference type="Proteomes" id="UP000730161">
    <property type="component" value="Unassembled WGS sequence"/>
</dbReference>
<feature type="domain" description="Ribonucleotide reductase large subunit N-terminal" evidence="10">
    <location>
        <begin position="9"/>
        <end position="66"/>
    </location>
</feature>
<comment type="function">
    <text evidence="9">Catalyzes the reduction of ribonucleotides to deoxyribonucleotides. May function to provide a pool of deoxyribonucleotide precursors for DNA repair during oxygen limitation and/or for immediate growth after restoration of oxygen.</text>
</comment>
<keyword evidence="7 9" id="KW-0170">Cobalt</keyword>
<evidence type="ECO:0000256" key="2">
    <source>
        <dbReference type="ARBA" id="ARBA00007405"/>
    </source>
</evidence>
<keyword evidence="4 9" id="KW-0547">Nucleotide-binding</keyword>
<keyword evidence="5 9" id="KW-0560">Oxidoreductase</keyword>
<evidence type="ECO:0000256" key="1">
    <source>
        <dbReference type="ARBA" id="ARBA00001922"/>
    </source>
</evidence>
<comment type="similarity">
    <text evidence="2 9">Belongs to the ribonucleoside diphosphate reductase class-2 family.</text>
</comment>
<dbReference type="AlphaFoldDB" id="A0A8J7W603"/>
<evidence type="ECO:0000256" key="6">
    <source>
        <dbReference type="ARBA" id="ARBA00023157"/>
    </source>
</evidence>
<feature type="domain" description="Ribonucleotide reductase large subunit C-terminal" evidence="11">
    <location>
        <begin position="70"/>
        <end position="383"/>
    </location>
</feature>
<organism evidence="12 13">
    <name type="scientific">Methanocalculus chunghsingensis</name>
    <dbReference type="NCBI Taxonomy" id="156457"/>
    <lineage>
        <taxon>Archaea</taxon>
        <taxon>Methanobacteriati</taxon>
        <taxon>Methanobacteriota</taxon>
        <taxon>Stenosarchaea group</taxon>
        <taxon>Methanomicrobia</taxon>
        <taxon>Methanomicrobiales</taxon>
        <taxon>Methanocalculaceae</taxon>
        <taxon>Methanocalculus</taxon>
    </lineage>
</organism>
<keyword evidence="13" id="KW-1185">Reference proteome</keyword>
<dbReference type="CDD" id="cd02888">
    <property type="entry name" value="RNR_II_dimer"/>
    <property type="match status" value="1"/>
</dbReference>
<evidence type="ECO:0000259" key="10">
    <source>
        <dbReference type="Pfam" id="PF00317"/>
    </source>
</evidence>
<evidence type="ECO:0000256" key="9">
    <source>
        <dbReference type="RuleBase" id="RU364064"/>
    </source>
</evidence>
<dbReference type="InterPro" id="IPR013509">
    <property type="entry name" value="RNR_lsu_N"/>
</dbReference>
<dbReference type="SUPFAM" id="SSF51998">
    <property type="entry name" value="PFL-like glycyl radical enzymes"/>
    <property type="match status" value="1"/>
</dbReference>
<evidence type="ECO:0000259" key="11">
    <source>
        <dbReference type="Pfam" id="PF02867"/>
    </source>
</evidence>
<dbReference type="NCBIfam" id="TIGR02504">
    <property type="entry name" value="NrdJ_Z"/>
    <property type="match status" value="1"/>
</dbReference>
<accession>A0A8J7W603</accession>
<dbReference type="Pfam" id="PF00317">
    <property type="entry name" value="Ribonuc_red_lgN"/>
    <property type="match status" value="1"/>
</dbReference>
<dbReference type="PANTHER" id="PTHR43371:SF1">
    <property type="entry name" value="RIBONUCLEOSIDE-DIPHOSPHATE REDUCTASE"/>
    <property type="match status" value="1"/>
</dbReference>
<dbReference type="OrthoDB" id="6188at2157"/>
<evidence type="ECO:0000256" key="8">
    <source>
        <dbReference type="ARBA" id="ARBA00047754"/>
    </source>
</evidence>
<comment type="caution">
    <text evidence="12">The sequence shown here is derived from an EMBL/GenBank/DDBJ whole genome shotgun (WGS) entry which is preliminary data.</text>
</comment>
<dbReference type="Gene3D" id="3.20.70.20">
    <property type="match status" value="1"/>
</dbReference>
<evidence type="ECO:0000256" key="3">
    <source>
        <dbReference type="ARBA" id="ARBA00022628"/>
    </source>
</evidence>
<reference evidence="12" key="1">
    <citation type="submission" date="2014-12" db="EMBL/GenBank/DDBJ databases">
        <authorList>
            <person name="Huang H.-H."/>
            <person name="Chen S.-C."/>
            <person name="Lai M.-C."/>
        </authorList>
    </citation>
    <scope>NUCLEOTIDE SEQUENCE</scope>
    <source>
        <strain evidence="12">K1F9705b</strain>
    </source>
</reference>
<dbReference type="RefSeq" id="WP_211530616.1">
    <property type="nucleotide sequence ID" value="NZ_JWHL01000006.1"/>
</dbReference>
<gene>
    <name evidence="12" type="ORF">RJ53_05335</name>
</gene>
<evidence type="ECO:0000313" key="12">
    <source>
        <dbReference type="EMBL" id="MBR1368956.1"/>
    </source>
</evidence>
<dbReference type="PANTHER" id="PTHR43371">
    <property type="entry name" value="VITAMIN B12-DEPENDENT RIBONUCLEOTIDE REDUCTASE"/>
    <property type="match status" value="1"/>
</dbReference>
<dbReference type="GO" id="GO:0009263">
    <property type="term" value="P:deoxyribonucleotide biosynthetic process"/>
    <property type="evidence" value="ECO:0007669"/>
    <property type="project" value="InterPro"/>
</dbReference>
<comment type="catalytic activity">
    <reaction evidence="8 9">
        <text>a 2'-deoxyribonucleoside 5'-diphosphate + [thioredoxin]-disulfide + H2O = a ribonucleoside 5'-diphosphate + [thioredoxin]-dithiol</text>
        <dbReference type="Rhea" id="RHEA:23252"/>
        <dbReference type="Rhea" id="RHEA-COMP:10698"/>
        <dbReference type="Rhea" id="RHEA-COMP:10700"/>
        <dbReference type="ChEBI" id="CHEBI:15377"/>
        <dbReference type="ChEBI" id="CHEBI:29950"/>
        <dbReference type="ChEBI" id="CHEBI:50058"/>
        <dbReference type="ChEBI" id="CHEBI:57930"/>
        <dbReference type="ChEBI" id="CHEBI:73316"/>
        <dbReference type="EC" id="1.17.4.1"/>
    </reaction>
</comment>
<keyword evidence="6" id="KW-1015">Disulfide bond</keyword>
<dbReference type="EMBL" id="JWHL01000006">
    <property type="protein sequence ID" value="MBR1368956.1"/>
    <property type="molecule type" value="Genomic_DNA"/>
</dbReference>
<proteinExistence type="inferred from homology"/>
<dbReference type="InterPro" id="IPR050862">
    <property type="entry name" value="RdRp_reductase_class-2"/>
</dbReference>
<protein>
    <recommendedName>
        <fullName evidence="9">Vitamin B12-dependent ribonucleotide reductase</fullName>
        <ecNumber evidence="9">1.17.4.1</ecNumber>
    </recommendedName>
</protein>
<dbReference type="GO" id="GO:0031419">
    <property type="term" value="F:cobalamin binding"/>
    <property type="evidence" value="ECO:0007669"/>
    <property type="project" value="UniProtKB-KW"/>
</dbReference>